<evidence type="ECO:0000313" key="3">
    <source>
        <dbReference type="Proteomes" id="UP000593565"/>
    </source>
</evidence>
<reference evidence="2 3" key="1">
    <citation type="submission" date="2020-02" db="EMBL/GenBank/DDBJ databases">
        <title>A chromosome-scale genome assembly of the black bullhead catfish (Ameiurus melas).</title>
        <authorList>
            <person name="Wen M."/>
            <person name="Zham M."/>
            <person name="Cabau C."/>
            <person name="Klopp C."/>
            <person name="Donnadieu C."/>
            <person name="Roques C."/>
            <person name="Bouchez O."/>
            <person name="Lampietro C."/>
            <person name="Jouanno E."/>
            <person name="Herpin A."/>
            <person name="Louis A."/>
            <person name="Berthelot C."/>
            <person name="Parey E."/>
            <person name="Roest-Crollius H."/>
            <person name="Braasch I."/>
            <person name="Postlethwait J."/>
            <person name="Robinson-Rechavi M."/>
            <person name="Echchiki A."/>
            <person name="Begum T."/>
            <person name="Montfort J."/>
            <person name="Schartl M."/>
            <person name="Bobe J."/>
            <person name="Guiguen Y."/>
        </authorList>
    </citation>
    <scope>NUCLEOTIDE SEQUENCE [LARGE SCALE GENOMIC DNA]</scope>
    <source>
        <strain evidence="2">M_S1</strain>
        <tissue evidence="2">Blood</tissue>
    </source>
</reference>
<evidence type="ECO:0000256" key="1">
    <source>
        <dbReference type="SAM" id="MobiDB-lite"/>
    </source>
</evidence>
<protein>
    <submittedName>
        <fullName evidence="2">Uncharacterized protein</fullName>
    </submittedName>
</protein>
<keyword evidence="3" id="KW-1185">Reference proteome</keyword>
<accession>A0A7J6B6Y7</accession>
<evidence type="ECO:0000313" key="2">
    <source>
        <dbReference type="EMBL" id="KAF4090863.1"/>
    </source>
</evidence>
<name>A0A7J6B6Y7_AMEME</name>
<dbReference type="AlphaFoldDB" id="A0A7J6B6Y7"/>
<feature type="compositionally biased region" description="Polar residues" evidence="1">
    <location>
        <begin position="25"/>
        <end position="87"/>
    </location>
</feature>
<dbReference type="EMBL" id="JAAGNN010000003">
    <property type="protein sequence ID" value="KAF4090863.1"/>
    <property type="molecule type" value="Genomic_DNA"/>
</dbReference>
<dbReference type="Proteomes" id="UP000593565">
    <property type="component" value="Unassembled WGS sequence"/>
</dbReference>
<comment type="caution">
    <text evidence="2">The sequence shown here is derived from an EMBL/GenBank/DDBJ whole genome shotgun (WGS) entry which is preliminary data.</text>
</comment>
<proteinExistence type="predicted"/>
<feature type="region of interest" description="Disordered" evidence="1">
    <location>
        <begin position="25"/>
        <end position="95"/>
    </location>
</feature>
<organism evidence="2 3">
    <name type="scientific">Ameiurus melas</name>
    <name type="common">Black bullhead</name>
    <name type="synonym">Silurus melas</name>
    <dbReference type="NCBI Taxonomy" id="219545"/>
    <lineage>
        <taxon>Eukaryota</taxon>
        <taxon>Metazoa</taxon>
        <taxon>Chordata</taxon>
        <taxon>Craniata</taxon>
        <taxon>Vertebrata</taxon>
        <taxon>Euteleostomi</taxon>
        <taxon>Actinopterygii</taxon>
        <taxon>Neopterygii</taxon>
        <taxon>Teleostei</taxon>
        <taxon>Ostariophysi</taxon>
        <taxon>Siluriformes</taxon>
        <taxon>Ictaluridae</taxon>
        <taxon>Ameiurus</taxon>
    </lineage>
</organism>
<sequence>MERNLLREFGLTNKMMDVEKRLQELTESARSPTSSGLSVFSPTHEVSSTTVSYSKNTYETSHSSMQVTSSVTEGSSTRQLSSYSSVDQRFHKKSF</sequence>
<gene>
    <name evidence="2" type="ORF">AMELA_G00030480</name>
</gene>